<dbReference type="EMBL" id="UOGC01000069">
    <property type="protein sequence ID" value="VAX18380.1"/>
    <property type="molecule type" value="Genomic_DNA"/>
</dbReference>
<dbReference type="NCBIfam" id="TIGR04354">
    <property type="entry name" value="amphi-Trp"/>
    <property type="match status" value="1"/>
</dbReference>
<gene>
    <name evidence="3" type="ORF">MNBD_NITROSPINAE01-392</name>
</gene>
<organism evidence="3">
    <name type="scientific">hydrothermal vent metagenome</name>
    <dbReference type="NCBI Taxonomy" id="652676"/>
    <lineage>
        <taxon>unclassified sequences</taxon>
        <taxon>metagenomes</taxon>
        <taxon>ecological metagenomes</taxon>
    </lineage>
</organism>
<dbReference type="AlphaFoldDB" id="A0A3B1C681"/>
<evidence type="ECO:0000256" key="1">
    <source>
        <dbReference type="SAM" id="MobiDB-lite"/>
    </source>
</evidence>
<sequence>MSKKNISIKMVTNTSGLSSYLNDLVSAIKAGTVCVQKGNEFVTITPMDSIEMEVEAKQKKGKESLTLELNWKTRADEEPDDNFKISSTQPVIEKETEPAITTEA</sequence>
<name>A0A3B1C681_9ZZZZ</name>
<proteinExistence type="predicted"/>
<feature type="domain" description="Amphi-Trp" evidence="2">
    <location>
        <begin position="11"/>
        <end position="85"/>
    </location>
</feature>
<accession>A0A3B1C681</accession>
<dbReference type="Pfam" id="PF20068">
    <property type="entry name" value="Amphi-Trp"/>
    <property type="match status" value="1"/>
</dbReference>
<feature type="region of interest" description="Disordered" evidence="1">
    <location>
        <begin position="78"/>
        <end position="104"/>
    </location>
</feature>
<dbReference type="InterPro" id="IPR027598">
    <property type="entry name" value="Amphi-Trp_dom"/>
</dbReference>
<evidence type="ECO:0000259" key="2">
    <source>
        <dbReference type="Pfam" id="PF20068"/>
    </source>
</evidence>
<evidence type="ECO:0000313" key="3">
    <source>
        <dbReference type="EMBL" id="VAX18380.1"/>
    </source>
</evidence>
<reference evidence="3" key="1">
    <citation type="submission" date="2018-06" db="EMBL/GenBank/DDBJ databases">
        <authorList>
            <person name="Zhirakovskaya E."/>
        </authorList>
    </citation>
    <scope>NUCLEOTIDE SEQUENCE</scope>
</reference>
<protein>
    <recommendedName>
        <fullName evidence="2">Amphi-Trp domain-containing protein</fullName>
    </recommendedName>
</protein>